<comment type="caution">
    <text evidence="2">The sequence shown here is derived from an EMBL/GenBank/DDBJ whole genome shotgun (WGS) entry which is preliminary data.</text>
</comment>
<sequence length="123" mass="14503">MYYLRQHDNSSHLSETYFIDICDCIISHPILNVFQLMSLSLYDYWGYLIENQEYVEQTCKIIENVCSNIIIFFKDIVPHIYNLNQKKCTDNKLYVLDASFSPKDTTKTQIKGQKNRNGTFQKG</sequence>
<gene>
    <name evidence="2" type="ORF">A3Q56_06365</name>
</gene>
<dbReference type="EMBL" id="LWCA01001101">
    <property type="protein sequence ID" value="OAF65911.1"/>
    <property type="molecule type" value="Genomic_DNA"/>
</dbReference>
<accession>A0A177AWX1</accession>
<evidence type="ECO:0000313" key="2">
    <source>
        <dbReference type="EMBL" id="OAF65911.1"/>
    </source>
</evidence>
<dbReference type="Proteomes" id="UP000078046">
    <property type="component" value="Unassembled WGS sequence"/>
</dbReference>
<dbReference type="AlphaFoldDB" id="A0A177AWX1"/>
<feature type="region of interest" description="Disordered" evidence="1">
    <location>
        <begin position="103"/>
        <end position="123"/>
    </location>
</feature>
<evidence type="ECO:0000256" key="1">
    <source>
        <dbReference type="SAM" id="MobiDB-lite"/>
    </source>
</evidence>
<name>A0A177AWX1_9BILA</name>
<protein>
    <submittedName>
        <fullName evidence="2">Uncharacterized protein</fullName>
    </submittedName>
</protein>
<evidence type="ECO:0000313" key="3">
    <source>
        <dbReference type="Proteomes" id="UP000078046"/>
    </source>
</evidence>
<proteinExistence type="predicted"/>
<keyword evidence="3" id="KW-1185">Reference proteome</keyword>
<organism evidence="2 3">
    <name type="scientific">Intoshia linei</name>
    <dbReference type="NCBI Taxonomy" id="1819745"/>
    <lineage>
        <taxon>Eukaryota</taxon>
        <taxon>Metazoa</taxon>
        <taxon>Spiralia</taxon>
        <taxon>Lophotrochozoa</taxon>
        <taxon>Mesozoa</taxon>
        <taxon>Orthonectida</taxon>
        <taxon>Rhopaluridae</taxon>
        <taxon>Intoshia</taxon>
    </lineage>
</organism>
<feature type="compositionally biased region" description="Polar residues" evidence="1">
    <location>
        <begin position="107"/>
        <end position="123"/>
    </location>
</feature>
<reference evidence="2 3" key="1">
    <citation type="submission" date="2016-04" db="EMBL/GenBank/DDBJ databases">
        <title>The genome of Intoshia linei affirms orthonectids as highly simplified spiralians.</title>
        <authorList>
            <person name="Mikhailov K.V."/>
            <person name="Slusarev G.S."/>
            <person name="Nikitin M.A."/>
            <person name="Logacheva M.D."/>
            <person name="Penin A."/>
            <person name="Aleoshin V."/>
            <person name="Panchin Y.V."/>
        </authorList>
    </citation>
    <scope>NUCLEOTIDE SEQUENCE [LARGE SCALE GENOMIC DNA]</scope>
    <source>
        <strain evidence="2">Intl2013</strain>
        <tissue evidence="2">Whole animal</tissue>
    </source>
</reference>